<dbReference type="RefSeq" id="WP_138615397.1">
    <property type="nucleotide sequence ID" value="NZ_VCAO01000001.1"/>
</dbReference>
<evidence type="ECO:0000313" key="3">
    <source>
        <dbReference type="EMBL" id="TMM49836.1"/>
    </source>
</evidence>
<proteinExistence type="predicted"/>
<keyword evidence="2" id="KW-1133">Transmembrane helix</keyword>
<evidence type="ECO:0000256" key="2">
    <source>
        <dbReference type="SAM" id="Phobius"/>
    </source>
</evidence>
<keyword evidence="4" id="KW-1185">Reference proteome</keyword>
<evidence type="ECO:0000313" key="4">
    <source>
        <dbReference type="Proteomes" id="UP000309668"/>
    </source>
</evidence>
<protein>
    <submittedName>
        <fullName evidence="3">Phage holin family protein</fullName>
    </submittedName>
</protein>
<feature type="transmembrane region" description="Helical" evidence="2">
    <location>
        <begin position="106"/>
        <end position="127"/>
    </location>
</feature>
<name>A0A5S3P8S9_9SPHN</name>
<accession>A0A5S3P8S9</accession>
<comment type="caution">
    <text evidence="3">The sequence shown here is derived from an EMBL/GenBank/DDBJ whole genome shotgun (WGS) entry which is preliminary data.</text>
</comment>
<evidence type="ECO:0000256" key="1">
    <source>
        <dbReference type="SAM" id="MobiDB-lite"/>
    </source>
</evidence>
<feature type="region of interest" description="Disordered" evidence="1">
    <location>
        <begin position="1"/>
        <end position="31"/>
    </location>
</feature>
<gene>
    <name evidence="3" type="ORF">FEV51_01140</name>
</gene>
<keyword evidence="2" id="KW-0472">Membrane</keyword>
<dbReference type="OrthoDB" id="7392290at2"/>
<sequence>MTDETEAAATAPPPPIDLPDDHEPPEQGDGTQFRRSLVDDLLALFDDGKTYAEAELRYQRGRAGFAANRVKYALAYGLAAFGVLHLALIGLTVGLVIALAPLIGGWAATAIVVIGLIALGVMLLQMLKSKIDDIRNIYSDKAP</sequence>
<feature type="transmembrane region" description="Helical" evidence="2">
    <location>
        <begin position="72"/>
        <end position="100"/>
    </location>
</feature>
<dbReference type="AlphaFoldDB" id="A0A5S3P8S9"/>
<keyword evidence="2" id="KW-0812">Transmembrane</keyword>
<dbReference type="Proteomes" id="UP000309668">
    <property type="component" value="Unassembled WGS sequence"/>
</dbReference>
<dbReference type="EMBL" id="VCAO01000001">
    <property type="protein sequence ID" value="TMM49836.1"/>
    <property type="molecule type" value="Genomic_DNA"/>
</dbReference>
<reference evidence="3 4" key="1">
    <citation type="submission" date="2019-05" db="EMBL/GenBank/DDBJ databases">
        <title>Erythrobacter marisflavi sp. nov., isolated from isolated from water of an estuary environment.</title>
        <authorList>
            <person name="Yoon J.-H."/>
        </authorList>
    </citation>
    <scope>NUCLEOTIDE SEQUENCE [LARGE SCALE GENOMIC DNA]</scope>
    <source>
        <strain evidence="3 4">KEM-5</strain>
    </source>
</reference>
<organism evidence="3 4">
    <name type="scientific">Qipengyuania marisflavi</name>
    <dbReference type="NCBI Taxonomy" id="2486356"/>
    <lineage>
        <taxon>Bacteria</taxon>
        <taxon>Pseudomonadati</taxon>
        <taxon>Pseudomonadota</taxon>
        <taxon>Alphaproteobacteria</taxon>
        <taxon>Sphingomonadales</taxon>
        <taxon>Erythrobacteraceae</taxon>
        <taxon>Qipengyuania</taxon>
    </lineage>
</organism>